<sequence>MAILSPSLVIHCGCLNCGVVELSKLMATNHHTCKNRIVQSFGRVDMGKRNFYRRKVAHNAMKSPYQNRDLKTFADRNSGQVKVLVGKNGVQYVRSGLIGRHIFCVPVGFDPGCPTPLDGAWNFVSYSCRCKKNGEEFHANRVLLDPYAKIIGSSIPNLHESSLLLKYLGRLCKEPAFDWSGDVCPNFPAEKLVVYRLNVMCPNLKVTTFNDLGMNATLFEPIFTFDEQKGPYFPYHFFSPTNLYGPSNASVTAIDSMKEMVKKLHANGIEVLLEVVFTATSKGEALQGIDNASYYHRNVVEELEARNALNCNYPIVQQMILDSLRHWVTEFHIDDFCFINSSFLLKGFPGEFLSRPLLIEAIAFDPVLSETKISADYVRNFIRGAVAISDFATQLCSSVGIFLDGRGPALSFNFISRNFGLTLVESFSFSMTELASELTWNCGEGGPTTKSSLLERRLKQIQNFLFILFVSLGAPVLNMGNECGQSSGGSPFYGSRKLFDWNKRNFLKEENIEWHGSNGPPPGWEEPSYKFLATTLKADKPESQSNSKASQAMGDLFIALNAAKHSENVILPPPLEGMAWHCLVDTALPFPRFFTIHGKPVLEQMVGLVTYETKSHSCTLFEARGNGLRQTSMSIDL</sequence>
<dbReference type="Proteomes" id="UP001054252">
    <property type="component" value="Unassembled WGS sequence"/>
</dbReference>
<dbReference type="PANTHER" id="PTHR43002">
    <property type="entry name" value="GLYCOGEN DEBRANCHING ENZYME"/>
    <property type="match status" value="1"/>
</dbReference>
<comment type="caution">
    <text evidence="2">The sequence shown here is derived from an EMBL/GenBank/DDBJ whole genome shotgun (WGS) entry which is preliminary data.</text>
</comment>
<reference evidence="2 3" key="1">
    <citation type="journal article" date="2021" name="Commun. Biol.">
        <title>The genome of Shorea leprosula (Dipterocarpaceae) highlights the ecological relevance of drought in aseasonal tropical rainforests.</title>
        <authorList>
            <person name="Ng K.K.S."/>
            <person name="Kobayashi M.J."/>
            <person name="Fawcett J.A."/>
            <person name="Hatakeyama M."/>
            <person name="Paape T."/>
            <person name="Ng C.H."/>
            <person name="Ang C.C."/>
            <person name="Tnah L.H."/>
            <person name="Lee C.T."/>
            <person name="Nishiyama T."/>
            <person name="Sese J."/>
            <person name="O'Brien M.J."/>
            <person name="Copetti D."/>
            <person name="Mohd Noor M.I."/>
            <person name="Ong R.C."/>
            <person name="Putra M."/>
            <person name="Sireger I.Z."/>
            <person name="Indrioko S."/>
            <person name="Kosugi Y."/>
            <person name="Izuno A."/>
            <person name="Isagi Y."/>
            <person name="Lee S.L."/>
            <person name="Shimizu K.K."/>
        </authorList>
    </citation>
    <scope>NUCLEOTIDE SEQUENCE [LARGE SCALE GENOMIC DNA]</scope>
    <source>
        <strain evidence="2">214</strain>
    </source>
</reference>
<dbReference type="EMBL" id="BPVZ01000077">
    <property type="protein sequence ID" value="GKV27838.1"/>
    <property type="molecule type" value="Genomic_DNA"/>
</dbReference>
<dbReference type="InterPro" id="IPR048650">
    <property type="entry name" value="ISOA1-3-like_C"/>
</dbReference>
<dbReference type="Gene3D" id="2.60.40.1180">
    <property type="entry name" value="Golgi alpha-mannosidase II"/>
    <property type="match status" value="1"/>
</dbReference>
<organism evidence="2 3">
    <name type="scientific">Rubroshorea leprosula</name>
    <dbReference type="NCBI Taxonomy" id="152421"/>
    <lineage>
        <taxon>Eukaryota</taxon>
        <taxon>Viridiplantae</taxon>
        <taxon>Streptophyta</taxon>
        <taxon>Embryophyta</taxon>
        <taxon>Tracheophyta</taxon>
        <taxon>Spermatophyta</taxon>
        <taxon>Magnoliopsida</taxon>
        <taxon>eudicotyledons</taxon>
        <taxon>Gunneridae</taxon>
        <taxon>Pentapetalae</taxon>
        <taxon>rosids</taxon>
        <taxon>malvids</taxon>
        <taxon>Malvales</taxon>
        <taxon>Dipterocarpaceae</taxon>
        <taxon>Rubroshorea</taxon>
    </lineage>
</organism>
<dbReference type="InterPro" id="IPR013780">
    <property type="entry name" value="Glyco_hydro_b"/>
</dbReference>
<dbReference type="SUPFAM" id="SSF51011">
    <property type="entry name" value="Glycosyl hydrolase domain"/>
    <property type="match status" value="1"/>
</dbReference>
<keyword evidence="3" id="KW-1185">Reference proteome</keyword>
<evidence type="ECO:0000313" key="2">
    <source>
        <dbReference type="EMBL" id="GKV27838.1"/>
    </source>
</evidence>
<feature type="domain" description="Isoamylase 1-3-like C-terminal" evidence="1">
    <location>
        <begin position="513"/>
        <end position="593"/>
    </location>
</feature>
<dbReference type="SUPFAM" id="SSF51445">
    <property type="entry name" value="(Trans)glycosidases"/>
    <property type="match status" value="1"/>
</dbReference>
<evidence type="ECO:0000259" key="1">
    <source>
        <dbReference type="Pfam" id="PF21156"/>
    </source>
</evidence>
<accession>A0AAV5KTH2</accession>
<protein>
    <recommendedName>
        <fullName evidence="1">Isoamylase 1-3-like C-terminal domain-containing protein</fullName>
    </recommendedName>
</protein>
<dbReference type="InterPro" id="IPR017853">
    <property type="entry name" value="GH"/>
</dbReference>
<dbReference type="AlphaFoldDB" id="A0AAV5KTH2"/>
<evidence type="ECO:0000313" key="3">
    <source>
        <dbReference type="Proteomes" id="UP001054252"/>
    </source>
</evidence>
<name>A0AAV5KTH2_9ROSI</name>
<dbReference type="Pfam" id="PF21156">
    <property type="entry name" value="ISOA1-3_C"/>
    <property type="match status" value="1"/>
</dbReference>
<gene>
    <name evidence="2" type="ORF">SLEP1_g36961</name>
</gene>
<dbReference type="Gene3D" id="3.20.20.80">
    <property type="entry name" value="Glycosidases"/>
    <property type="match status" value="1"/>
</dbReference>
<proteinExistence type="predicted"/>